<dbReference type="AlphaFoldDB" id="B6XSS3"/>
<name>B6XSS3_9BIFI</name>
<dbReference type="EMBL" id="ABXY01000004">
    <property type="protein sequence ID" value="EEB22368.1"/>
    <property type="molecule type" value="Genomic_DNA"/>
</dbReference>
<proteinExistence type="predicted"/>
<evidence type="ECO:0000313" key="2">
    <source>
        <dbReference type="Proteomes" id="UP000003882"/>
    </source>
</evidence>
<dbReference type="Proteomes" id="UP000003882">
    <property type="component" value="Unassembled WGS sequence"/>
</dbReference>
<accession>B6XSS3</accession>
<comment type="caution">
    <text evidence="1">The sequence shown here is derived from an EMBL/GenBank/DDBJ whole genome shotgun (WGS) entry which is preliminary data.</text>
</comment>
<reference evidence="1 2" key="2">
    <citation type="submission" date="2008-10" db="EMBL/GenBank/DDBJ databases">
        <authorList>
            <person name="Fulton L."/>
            <person name="Clifton S."/>
            <person name="Fulton B."/>
            <person name="Xu J."/>
            <person name="Minx P."/>
            <person name="Pepin K.H."/>
            <person name="Johnson M."/>
            <person name="Bhonagiri V."/>
            <person name="Nash W.E."/>
            <person name="Mardis E.R."/>
            <person name="Wilson R.K."/>
        </authorList>
    </citation>
    <scope>NUCLEOTIDE SEQUENCE [LARGE SCALE GENOMIC DNA]</scope>
    <source>
        <strain evidence="1 2">DSM 16992</strain>
    </source>
</reference>
<gene>
    <name evidence="1" type="ORF">BIFCAT_00230</name>
</gene>
<dbReference type="eggNOG" id="ENOG5031DXB">
    <property type="taxonomic scope" value="Bacteria"/>
</dbReference>
<evidence type="ECO:0000313" key="1">
    <source>
        <dbReference type="EMBL" id="EEB22368.1"/>
    </source>
</evidence>
<sequence length="501" mass="54774">MRQPMLFIDRGNGWENVTGHSHAPAGLAGFTVDWGTDSPDTQPDPSVLRFQLLDRTGDLAGNSTRLAGMKVLVQLSRRPLWRDLNDTTPWAVQPEGLTWADFHLAHKPTPEAQPDPTALTIFIGNVTSGGTITQRADNTYMLDLYANALQVRMNRATGKGPTSSDAKLAGLHWTGTAAQRADEINRRLSALGCPPLDTATLAWLKTMPQPAAYDNDSYPELSTVLYALGAHHPDLPVYYERHGHGYESLSAVWAGRRASITLHADGALTVAGGGLEQIAATGDKVTVDDTTLTIPDTVSQVKLSTKTVKWDDNDNKLSFEDDEIDLTGQGLLPSNLTATVESVSFDSDAVTANEAGDHWTGGVWQPTAEQRTRWAEWLAVQTLRLRPEKLTASSRHLDLDVFEQQLQPTASLWAFVSTRYTKLLADDGTPATSGAWLAIGGTLSFDWQAGEPVLANELTLTPLPMLPSTLSAWRDLDPINLKWSELGFTWGEFSQITYFQD</sequence>
<reference evidence="1 2" key="1">
    <citation type="submission" date="2008-10" db="EMBL/GenBank/DDBJ databases">
        <title>Draft genome sequence of Bifidobacterium catenulatum (DSM 16992).</title>
        <authorList>
            <person name="Sudarsanam P."/>
            <person name="Ley R."/>
            <person name="Guruge J."/>
            <person name="Turnbaugh P.J."/>
            <person name="Mahowald M."/>
            <person name="Liep D."/>
            <person name="Gordon J."/>
        </authorList>
    </citation>
    <scope>NUCLEOTIDE SEQUENCE [LARGE SCALE GENOMIC DNA]</scope>
    <source>
        <strain evidence="1 2">DSM 16992</strain>
    </source>
</reference>
<protein>
    <submittedName>
        <fullName evidence="1">Uncharacterized protein</fullName>
    </submittedName>
</protein>
<organism evidence="1 2">
    <name type="scientific">Bifidobacterium catenulatum DSM 16992 = JCM 1194 = LMG 11043</name>
    <dbReference type="NCBI Taxonomy" id="566552"/>
    <lineage>
        <taxon>Bacteria</taxon>
        <taxon>Bacillati</taxon>
        <taxon>Actinomycetota</taxon>
        <taxon>Actinomycetes</taxon>
        <taxon>Bifidobacteriales</taxon>
        <taxon>Bifidobacteriaceae</taxon>
        <taxon>Bifidobacterium</taxon>
    </lineage>
</organism>